<evidence type="ECO:0008006" key="4">
    <source>
        <dbReference type="Google" id="ProtNLM"/>
    </source>
</evidence>
<keyword evidence="1" id="KW-0732">Signal</keyword>
<dbReference type="Proteomes" id="UP000697995">
    <property type="component" value="Unassembled WGS sequence"/>
</dbReference>
<dbReference type="EMBL" id="NRSG01000349">
    <property type="protein sequence ID" value="MBK1661686.1"/>
    <property type="molecule type" value="Genomic_DNA"/>
</dbReference>
<feature type="signal peptide" evidence="1">
    <location>
        <begin position="1"/>
        <end position="23"/>
    </location>
</feature>
<sequence>MRLCGMAGVLAVALLAGAQAAPAATVTVQARQEGWVLRGPLSAATGTLDISLTGTDRDGDTRISGPGGTGLASEISDFRITWTGPSPFTLDPSTVIDSFFSYLLKPRRGPFSEGLSARFTGAGQSGSFFGDAELSSLFGELLIGRDVYVTPYPGVPDVPIPAPGGLALFGLGLAGLAGAARRRAG</sequence>
<feature type="chain" id="PRO_5045289218" description="PEP-CTERM protein-sorting domain-containing protein" evidence="1">
    <location>
        <begin position="24"/>
        <end position="185"/>
    </location>
</feature>
<comment type="caution">
    <text evidence="2">The sequence shown here is derived from an EMBL/GenBank/DDBJ whole genome shotgun (WGS) entry which is preliminary data.</text>
</comment>
<evidence type="ECO:0000313" key="3">
    <source>
        <dbReference type="Proteomes" id="UP000697995"/>
    </source>
</evidence>
<evidence type="ECO:0000313" key="2">
    <source>
        <dbReference type="EMBL" id="MBK1661686.1"/>
    </source>
</evidence>
<accession>A0ABS1D5D3</accession>
<gene>
    <name evidence="2" type="ORF">CKO45_26120</name>
</gene>
<proteinExistence type="predicted"/>
<protein>
    <recommendedName>
        <fullName evidence="4">PEP-CTERM protein-sorting domain-containing protein</fullName>
    </recommendedName>
</protein>
<keyword evidence="3" id="KW-1185">Reference proteome</keyword>
<evidence type="ECO:0000256" key="1">
    <source>
        <dbReference type="SAM" id="SignalP"/>
    </source>
</evidence>
<reference evidence="2 3" key="1">
    <citation type="journal article" date="2020" name="Microorganisms">
        <title>Osmotic Adaptation and Compatible Solute Biosynthesis of Phototrophic Bacteria as Revealed from Genome Analyses.</title>
        <authorList>
            <person name="Imhoff J.F."/>
            <person name="Rahn T."/>
            <person name="Kunzel S."/>
            <person name="Keller A."/>
            <person name="Neulinger S.C."/>
        </authorList>
    </citation>
    <scope>NUCLEOTIDE SEQUENCE [LARGE SCALE GENOMIC DNA]</scope>
    <source>
        <strain evidence="2 3">DSM 15382</strain>
    </source>
</reference>
<organism evidence="2 3">
    <name type="scientific">Paracraurococcus ruber</name>
    <dbReference type="NCBI Taxonomy" id="77675"/>
    <lineage>
        <taxon>Bacteria</taxon>
        <taxon>Pseudomonadati</taxon>
        <taxon>Pseudomonadota</taxon>
        <taxon>Alphaproteobacteria</taxon>
        <taxon>Acetobacterales</taxon>
        <taxon>Roseomonadaceae</taxon>
        <taxon>Paracraurococcus</taxon>
    </lineage>
</organism>
<name>A0ABS1D5D3_9PROT</name>